<dbReference type="EMBL" id="JH598122">
    <property type="status" value="NOT_ANNOTATED_CDS"/>
    <property type="molecule type" value="Genomic_DNA"/>
</dbReference>
<keyword evidence="2" id="KW-1185">Reference proteome</keyword>
<evidence type="ECO:0000313" key="2">
    <source>
        <dbReference type="Proteomes" id="UP000011713"/>
    </source>
</evidence>
<protein>
    <submittedName>
        <fullName evidence="1">Uncharacterized protein</fullName>
    </submittedName>
</protein>
<dbReference type="Proteomes" id="UP000011713">
    <property type="component" value="Unassembled WGS sequence"/>
</dbReference>
<evidence type="ECO:0000313" key="1">
    <source>
        <dbReference type="EnsemblProtists" id="HpaP813219"/>
    </source>
</evidence>
<name>M4C2A4_HYAAE</name>
<sequence>MFSTLLSLSSCSRTSLPLLSIAESMVLGNKSRVRWRTSLPGRTVLVNPGTPEPEGFNFLLKSPGIEPHRTT</sequence>
<reference evidence="1" key="2">
    <citation type="submission" date="2015-06" db="UniProtKB">
        <authorList>
            <consortium name="EnsemblProtists"/>
        </authorList>
    </citation>
    <scope>IDENTIFICATION</scope>
    <source>
        <strain evidence="1">Emoy2</strain>
    </source>
</reference>
<dbReference type="EnsemblProtists" id="HpaT813219">
    <property type="protein sequence ID" value="HpaP813219"/>
    <property type="gene ID" value="HpaG813219"/>
</dbReference>
<dbReference type="HOGENOM" id="CLU_2745460_0_0_1"/>
<accession>M4C2A4</accession>
<reference evidence="2" key="1">
    <citation type="journal article" date="2010" name="Science">
        <title>Signatures of adaptation to obligate biotrophy in the Hyaloperonospora arabidopsidis genome.</title>
        <authorList>
            <person name="Baxter L."/>
            <person name="Tripathy S."/>
            <person name="Ishaque N."/>
            <person name="Boot N."/>
            <person name="Cabral A."/>
            <person name="Kemen E."/>
            <person name="Thines M."/>
            <person name="Ah-Fong A."/>
            <person name="Anderson R."/>
            <person name="Badejoko W."/>
            <person name="Bittner-Eddy P."/>
            <person name="Boore J.L."/>
            <person name="Chibucos M.C."/>
            <person name="Coates M."/>
            <person name="Dehal P."/>
            <person name="Delehaunty K."/>
            <person name="Dong S."/>
            <person name="Downton P."/>
            <person name="Dumas B."/>
            <person name="Fabro G."/>
            <person name="Fronick C."/>
            <person name="Fuerstenberg S.I."/>
            <person name="Fulton L."/>
            <person name="Gaulin E."/>
            <person name="Govers F."/>
            <person name="Hughes L."/>
            <person name="Humphray S."/>
            <person name="Jiang R.H."/>
            <person name="Judelson H."/>
            <person name="Kamoun S."/>
            <person name="Kyung K."/>
            <person name="Meijer H."/>
            <person name="Minx P."/>
            <person name="Morris P."/>
            <person name="Nelson J."/>
            <person name="Phuntumart V."/>
            <person name="Qutob D."/>
            <person name="Rehmany A."/>
            <person name="Rougon-Cardoso A."/>
            <person name="Ryden P."/>
            <person name="Torto-Alalibo T."/>
            <person name="Studholme D."/>
            <person name="Wang Y."/>
            <person name="Win J."/>
            <person name="Wood J."/>
            <person name="Clifton S.W."/>
            <person name="Rogers J."/>
            <person name="Van den Ackerveken G."/>
            <person name="Jones J.D."/>
            <person name="McDowell J.M."/>
            <person name="Beynon J."/>
            <person name="Tyler B.M."/>
        </authorList>
    </citation>
    <scope>NUCLEOTIDE SEQUENCE [LARGE SCALE GENOMIC DNA]</scope>
    <source>
        <strain evidence="2">Emoy2</strain>
    </source>
</reference>
<proteinExistence type="predicted"/>
<dbReference type="InParanoid" id="M4C2A4"/>
<dbReference type="AlphaFoldDB" id="M4C2A4"/>
<dbReference type="VEuPathDB" id="FungiDB:HpaG813219"/>
<organism evidence="1 2">
    <name type="scientific">Hyaloperonospora arabidopsidis (strain Emoy2)</name>
    <name type="common">Downy mildew agent</name>
    <name type="synonym">Peronospora arabidopsidis</name>
    <dbReference type="NCBI Taxonomy" id="559515"/>
    <lineage>
        <taxon>Eukaryota</taxon>
        <taxon>Sar</taxon>
        <taxon>Stramenopiles</taxon>
        <taxon>Oomycota</taxon>
        <taxon>Peronosporomycetes</taxon>
        <taxon>Peronosporales</taxon>
        <taxon>Peronosporaceae</taxon>
        <taxon>Hyaloperonospora</taxon>
    </lineage>
</organism>